<dbReference type="InterPro" id="IPR012910">
    <property type="entry name" value="Plug_dom"/>
</dbReference>
<keyword evidence="2 8" id="KW-0813">Transport</keyword>
<keyword evidence="7 8" id="KW-0998">Cell outer membrane</keyword>
<reference evidence="14 15" key="1">
    <citation type="submission" date="2014-11" db="EMBL/GenBank/DDBJ databases">
        <title>Draft genome sequence of Kirrobacter mercurialis.</title>
        <authorList>
            <person name="Coil D.A."/>
            <person name="Eisen J.A."/>
        </authorList>
    </citation>
    <scope>NUCLEOTIDE SEQUENCE [LARGE SCALE GENOMIC DNA]</scope>
    <source>
        <strain evidence="14 15">Coronado</strain>
    </source>
</reference>
<evidence type="ECO:0000256" key="10">
    <source>
        <dbReference type="SAM" id="MobiDB-lite"/>
    </source>
</evidence>
<protein>
    <submittedName>
        <fullName evidence="14">TonB-dependent receptor</fullName>
    </submittedName>
</protein>
<dbReference type="OrthoDB" id="5476657at2"/>
<dbReference type="InterPro" id="IPR036942">
    <property type="entry name" value="Beta-barrel_TonB_sf"/>
</dbReference>
<comment type="subcellular location">
    <subcellularLocation>
        <location evidence="1 8">Cell outer membrane</location>
        <topology evidence="1 8">Multi-pass membrane protein</topology>
    </subcellularLocation>
</comment>
<evidence type="ECO:0000256" key="1">
    <source>
        <dbReference type="ARBA" id="ARBA00004571"/>
    </source>
</evidence>
<dbReference type="Pfam" id="PF00593">
    <property type="entry name" value="TonB_dep_Rec_b-barrel"/>
    <property type="match status" value="1"/>
</dbReference>
<evidence type="ECO:0000256" key="4">
    <source>
        <dbReference type="ARBA" id="ARBA00022692"/>
    </source>
</evidence>
<evidence type="ECO:0000256" key="9">
    <source>
        <dbReference type="RuleBase" id="RU003357"/>
    </source>
</evidence>
<keyword evidence="11" id="KW-0732">Signal</keyword>
<dbReference type="PANTHER" id="PTHR40980:SF3">
    <property type="entry name" value="TONB-DEPENDENT RECEPTOR-LIKE BETA-BARREL DOMAIN-CONTAINING PROTEIN"/>
    <property type="match status" value="1"/>
</dbReference>
<evidence type="ECO:0000259" key="12">
    <source>
        <dbReference type="Pfam" id="PF00593"/>
    </source>
</evidence>
<evidence type="ECO:0000256" key="7">
    <source>
        <dbReference type="ARBA" id="ARBA00023237"/>
    </source>
</evidence>
<keyword evidence="5 9" id="KW-0798">TonB box</keyword>
<dbReference type="AlphaFoldDB" id="A0A0B2C2N6"/>
<dbReference type="PROSITE" id="PS52016">
    <property type="entry name" value="TONB_DEPENDENT_REC_3"/>
    <property type="match status" value="1"/>
</dbReference>
<dbReference type="InterPro" id="IPR039426">
    <property type="entry name" value="TonB-dep_rcpt-like"/>
</dbReference>
<evidence type="ECO:0000259" key="13">
    <source>
        <dbReference type="Pfam" id="PF07715"/>
    </source>
</evidence>
<dbReference type="NCBIfam" id="TIGR01782">
    <property type="entry name" value="TonB-Xanth-Caul"/>
    <property type="match status" value="1"/>
</dbReference>
<dbReference type="RefSeq" id="WP_039095880.1">
    <property type="nucleotide sequence ID" value="NZ_JTDN01000001.1"/>
</dbReference>
<dbReference type="InterPro" id="IPR010104">
    <property type="entry name" value="TonB_rcpt_bac"/>
</dbReference>
<feature type="domain" description="TonB-dependent receptor-like beta-barrel" evidence="12">
    <location>
        <begin position="433"/>
        <end position="911"/>
    </location>
</feature>
<dbReference type="Proteomes" id="UP000030988">
    <property type="component" value="Unassembled WGS sequence"/>
</dbReference>
<evidence type="ECO:0000256" key="2">
    <source>
        <dbReference type="ARBA" id="ARBA00022448"/>
    </source>
</evidence>
<dbReference type="Gene3D" id="2.170.130.10">
    <property type="entry name" value="TonB-dependent receptor, plug domain"/>
    <property type="match status" value="1"/>
</dbReference>
<evidence type="ECO:0000256" key="11">
    <source>
        <dbReference type="SAM" id="SignalP"/>
    </source>
</evidence>
<feature type="domain" description="TonB-dependent receptor plug" evidence="13">
    <location>
        <begin position="77"/>
        <end position="190"/>
    </location>
</feature>
<keyword evidence="4 8" id="KW-0812">Transmembrane</keyword>
<keyword evidence="6 8" id="KW-0472">Membrane</keyword>
<name>A0A0B2C2N6_9SPHN</name>
<sequence>MTGNWRHKSILSLSTALASALAGTLLATVPAAGQESPTSGSAAVPSDAQPQTDTPGAGAEIVVTGFRQSLASAINLKRNSSGVVDAIKAEDIAQFPDLNLAESLQRIPGVAITRVQGEGRSISVRGLGSEYTRVRINGMEALTTSSGTANSGGTNRGRGFDFNIFSSDLFNELVVRKSSSADVEEGSLGATVDLRTARPFDFTGPRLVASAQASYNDLAEKVTPRLSLLASDRFLDGRLGVLVSAAYEKRRLIEEGANITRWEPAGDNGGFNAASTLPGYTRADLAVRGTEAIFHPRIPSYVSYDVESERIGVTGALQYEVTDQMVVGVDALYSRLNGTRKEAQLQAIGLSRGGTGKPNIIIRDGEVDEDNNLVFAALDNVDLRTQTSFDELNTEFLQVTGTIDQDFGNGLKIGALAGYADSKFGSPVSTTVTFDRVDSDGFSYDFRNGRVPTLTYGFDITDPANWSHLNGTSEVRIRPSTVRNRFETGKVFGEYEIIPELTLRAGVDYRRFRYDSTERRRASETLVQTLTPQQVADLSYTFTGFGRGMDLPAGVPSSWLAPNLDKFADQFDIYSNTGIFQLFGVENSSARGNNDSVQEKTWGGYAQLDFNVEAGLPLRGNVGLRYFRTRQDGTAFAAVGTRFEQVSIGRNYDMVLPSLNLVADVSSTVVARFAAAQTIARPGLGSLSPGGNVSVQGANRNYSSGNPFLNPTKSNNLDLSLEWYPQSGAIFAIGLFYKDIDTFVQTLRRDAAYNTLGLPLELLAGTGATPDEVFQVTQPVNSDGGPLKGLELNVQQPFTFLPGALANFGVQANYTFVDSSIEYLTSTAPGAPTVDATLVGLSRHAANGTLYYEDTKFSIRGSIAYRSGYLTSVPAGNSNDVQGVRGTINVDAQASYNLNDRVQISIEAVNLTDQYNDSYVDSSNRLNAYTHTGRQFFFGVRYAL</sequence>
<evidence type="ECO:0000256" key="5">
    <source>
        <dbReference type="ARBA" id="ARBA00023077"/>
    </source>
</evidence>
<evidence type="ECO:0000313" key="14">
    <source>
        <dbReference type="EMBL" id="KHL26527.1"/>
    </source>
</evidence>
<gene>
    <name evidence="14" type="ORF">PK98_09010</name>
</gene>
<dbReference type="SUPFAM" id="SSF56935">
    <property type="entry name" value="Porins"/>
    <property type="match status" value="1"/>
</dbReference>
<evidence type="ECO:0000256" key="3">
    <source>
        <dbReference type="ARBA" id="ARBA00022452"/>
    </source>
</evidence>
<keyword evidence="3 8" id="KW-1134">Transmembrane beta strand</keyword>
<comment type="caution">
    <text evidence="14">The sequence shown here is derived from an EMBL/GenBank/DDBJ whole genome shotgun (WGS) entry which is preliminary data.</text>
</comment>
<evidence type="ECO:0000256" key="8">
    <source>
        <dbReference type="PROSITE-ProRule" id="PRU01360"/>
    </source>
</evidence>
<feature type="region of interest" description="Disordered" evidence="10">
    <location>
        <begin position="32"/>
        <end position="57"/>
    </location>
</feature>
<dbReference type="CDD" id="cd01347">
    <property type="entry name" value="ligand_gated_channel"/>
    <property type="match status" value="1"/>
</dbReference>
<proteinExistence type="inferred from homology"/>
<evidence type="ECO:0000256" key="6">
    <source>
        <dbReference type="ARBA" id="ARBA00023136"/>
    </source>
</evidence>
<dbReference type="STRING" id="1572751.PK98_09010"/>
<dbReference type="InterPro" id="IPR037066">
    <property type="entry name" value="Plug_dom_sf"/>
</dbReference>
<feature type="signal peptide" evidence="11">
    <location>
        <begin position="1"/>
        <end position="27"/>
    </location>
</feature>
<dbReference type="Pfam" id="PF07715">
    <property type="entry name" value="Plug"/>
    <property type="match status" value="1"/>
</dbReference>
<dbReference type="InterPro" id="IPR000531">
    <property type="entry name" value="Beta-barrel_TonB"/>
</dbReference>
<evidence type="ECO:0000313" key="15">
    <source>
        <dbReference type="Proteomes" id="UP000030988"/>
    </source>
</evidence>
<accession>A0A0B2C2N6</accession>
<dbReference type="EMBL" id="JTDN01000001">
    <property type="protein sequence ID" value="KHL26527.1"/>
    <property type="molecule type" value="Genomic_DNA"/>
</dbReference>
<comment type="similarity">
    <text evidence="8 9">Belongs to the TonB-dependent receptor family.</text>
</comment>
<feature type="chain" id="PRO_5002069019" evidence="11">
    <location>
        <begin position="28"/>
        <end position="944"/>
    </location>
</feature>
<keyword evidence="15" id="KW-1185">Reference proteome</keyword>
<organism evidence="14 15">
    <name type="scientific">Croceibacterium mercuriale</name>
    <dbReference type="NCBI Taxonomy" id="1572751"/>
    <lineage>
        <taxon>Bacteria</taxon>
        <taxon>Pseudomonadati</taxon>
        <taxon>Pseudomonadota</taxon>
        <taxon>Alphaproteobacteria</taxon>
        <taxon>Sphingomonadales</taxon>
        <taxon>Erythrobacteraceae</taxon>
        <taxon>Croceibacterium</taxon>
    </lineage>
</organism>
<dbReference type="PANTHER" id="PTHR40980">
    <property type="entry name" value="PLUG DOMAIN-CONTAINING PROTEIN"/>
    <property type="match status" value="1"/>
</dbReference>
<dbReference type="GO" id="GO:0009279">
    <property type="term" value="C:cell outer membrane"/>
    <property type="evidence" value="ECO:0007669"/>
    <property type="project" value="UniProtKB-SubCell"/>
</dbReference>
<dbReference type="Gene3D" id="2.40.170.20">
    <property type="entry name" value="TonB-dependent receptor, beta-barrel domain"/>
    <property type="match status" value="1"/>
</dbReference>
<keyword evidence="14" id="KW-0675">Receptor</keyword>